<dbReference type="InterPro" id="IPR024726">
    <property type="entry name" value="FhuF_C"/>
</dbReference>
<name>A0A7W7C6C3_9PSEU</name>
<evidence type="ECO:0000259" key="1">
    <source>
        <dbReference type="Pfam" id="PF11575"/>
    </source>
</evidence>
<sequence>MTVRLARSALADSLASADTSRGHVTVRFGTPDDSWRNCAGLLADPAAFDRWRKDLAEWLNDRHDGNIPERTTAGYVLAWYLQIPAYLGAILFHTARRVPWLRPADLAFRLSGDRPHPDGIALLSAGFVCLPDDPAVGTPEATVVRDEAALAGVLRARYAGHAGEFVAAYGPTVRLGRHMLWGAATDALDSALWNTGRMFGDEGAGVAQAALVLPARIEPFTSASRLYPVHGEGRTVWTRRRESCCFHFALDGGTPCVTCPRVSAAEREQRVLEQS</sequence>
<dbReference type="Proteomes" id="UP000533598">
    <property type="component" value="Unassembled WGS sequence"/>
</dbReference>
<reference evidence="2 3" key="1">
    <citation type="submission" date="2020-08" db="EMBL/GenBank/DDBJ databases">
        <title>Sequencing the genomes of 1000 actinobacteria strains.</title>
        <authorList>
            <person name="Klenk H.-P."/>
        </authorList>
    </citation>
    <scope>NUCLEOTIDE SEQUENCE [LARGE SCALE GENOMIC DNA]</scope>
    <source>
        <strain evidence="2 3">DSM 44230</strain>
    </source>
</reference>
<protein>
    <recommendedName>
        <fullName evidence="1">Ferric siderophore reductase C-terminal domain-containing protein</fullName>
    </recommendedName>
</protein>
<dbReference type="EMBL" id="JACHMH010000001">
    <property type="protein sequence ID" value="MBB4675326.1"/>
    <property type="molecule type" value="Genomic_DNA"/>
</dbReference>
<gene>
    <name evidence="2" type="ORF">HNR67_001444</name>
</gene>
<accession>A0A7W7C6C3</accession>
<dbReference type="GO" id="GO:0051537">
    <property type="term" value="F:2 iron, 2 sulfur cluster binding"/>
    <property type="evidence" value="ECO:0007669"/>
    <property type="project" value="InterPro"/>
</dbReference>
<organism evidence="2 3">
    <name type="scientific">Crossiella cryophila</name>
    <dbReference type="NCBI Taxonomy" id="43355"/>
    <lineage>
        <taxon>Bacteria</taxon>
        <taxon>Bacillati</taxon>
        <taxon>Actinomycetota</taxon>
        <taxon>Actinomycetes</taxon>
        <taxon>Pseudonocardiales</taxon>
        <taxon>Pseudonocardiaceae</taxon>
        <taxon>Crossiella</taxon>
    </lineage>
</organism>
<dbReference type="RefSeq" id="WP_185001314.1">
    <property type="nucleotide sequence ID" value="NZ_BAAAUI010000006.1"/>
</dbReference>
<dbReference type="AlphaFoldDB" id="A0A7W7C6C3"/>
<proteinExistence type="predicted"/>
<keyword evidence="3" id="KW-1185">Reference proteome</keyword>
<evidence type="ECO:0000313" key="2">
    <source>
        <dbReference type="EMBL" id="MBB4675326.1"/>
    </source>
</evidence>
<comment type="caution">
    <text evidence="2">The sequence shown here is derived from an EMBL/GenBank/DDBJ whole genome shotgun (WGS) entry which is preliminary data.</text>
</comment>
<dbReference type="Pfam" id="PF11575">
    <property type="entry name" value="FhuF_C"/>
    <property type="match status" value="1"/>
</dbReference>
<evidence type="ECO:0000313" key="3">
    <source>
        <dbReference type="Proteomes" id="UP000533598"/>
    </source>
</evidence>
<feature type="domain" description="Ferric siderophore reductase C-terminal" evidence="1">
    <location>
        <begin position="241"/>
        <end position="261"/>
    </location>
</feature>